<dbReference type="Pfam" id="PF00856">
    <property type="entry name" value="SET"/>
    <property type="match status" value="1"/>
</dbReference>
<feature type="region of interest" description="Disordered" evidence="2">
    <location>
        <begin position="1"/>
        <end position="23"/>
    </location>
</feature>
<proteinExistence type="predicted"/>
<sequence length="806" mass="89744">MEPLTSPPPYTSQPSASTVSPTAPTVQITNPMVSPFVTPAQKLEMVQAELEVAKLRLRQQARERQGLRRVTSSRASVLQRLAPKVIVQSPRPRLERIPGEEPELSIPKLNQRRIAWNMILSEAHTPSAWSMASLTKIMLRDLSMETHHYGMMLVLRAVSVSAMHSSMQTCIAVEDENGDYELLTVHDFAVTNHLSREIQIGSFFVVLEPFFRTVLDEACVLCIDHPSDILFLDADDPMLPHAWRTSVVERSPSHWKQAGNEALRSDNPIEADHSRALAARTANRAKDVVGGIVHRNRAQARLCLERWDGAYNDAIAGIRPLPTEADEYTDFQNMKALYRAGRAAYELGAYARAHSAYTSVTRIAPNDIDGLRELKRTEARMAEQVTGINFWAATGPQAHGTKVDHADFLRRTEARQTLTHGRGLFAAEAIACGDIILCEKALAFVPSPAVPKSFHLVIPPAAARGTFGTQSDMWTAVIQKILANPSIGPRLLSLYAGPNYPPLNNLNIPMLDGRPVVDIFRVENIIEYNSFGYAHDASLTSFGNAALATPGMDNKDCSMGLWLHSSAINHSCLYNAEHSFIGDMVIFRAARDIEKDEEITTLYMEVNADYETRDAALRIWGFSCDCKLCEADRTCPETPRRKHLLQQAKEVLERLPTLNATFEPHRVVMMFEDLLTQIEDTYPEEFYCGLPRLGLVTLNRYCAFAYSRSDPDKALKHALAVIGAHGYKLTITEEDIEFDRTNAMSAPQVVDQLMNASRIYESKGQMALVSGLRELALKMYIVINGEPSGFDTRYGKAREHGNTGGV</sequence>
<dbReference type="EMBL" id="JASGXD010000020">
    <property type="protein sequence ID" value="KAK5999830.1"/>
    <property type="molecule type" value="Genomic_DNA"/>
</dbReference>
<feature type="compositionally biased region" description="Pro residues" evidence="2">
    <location>
        <begin position="1"/>
        <end position="11"/>
    </location>
</feature>
<dbReference type="InterPro" id="IPR053209">
    <property type="entry name" value="Gramillin-biosynth_MTr"/>
</dbReference>
<feature type="domain" description="SET" evidence="3">
    <location>
        <begin position="410"/>
        <end position="604"/>
    </location>
</feature>
<keyword evidence="1" id="KW-0802">TPR repeat</keyword>
<evidence type="ECO:0000313" key="5">
    <source>
        <dbReference type="Proteomes" id="UP001341245"/>
    </source>
</evidence>
<dbReference type="PROSITE" id="PS50280">
    <property type="entry name" value="SET"/>
    <property type="match status" value="1"/>
</dbReference>
<feature type="compositionally biased region" description="Polar residues" evidence="2">
    <location>
        <begin position="12"/>
        <end position="23"/>
    </location>
</feature>
<evidence type="ECO:0000313" key="4">
    <source>
        <dbReference type="EMBL" id="KAK5999830.1"/>
    </source>
</evidence>
<comment type="caution">
    <text evidence="4">The sequence shown here is derived from an EMBL/GenBank/DDBJ whole genome shotgun (WGS) entry which is preliminary data.</text>
</comment>
<dbReference type="PANTHER" id="PTHR47643">
    <property type="entry name" value="TPR DOMAIN PROTEIN (AFU_ORTHOLOGUE AFUA_5G12710)"/>
    <property type="match status" value="1"/>
</dbReference>
<dbReference type="InterPro" id="IPR046341">
    <property type="entry name" value="SET_dom_sf"/>
</dbReference>
<dbReference type="SUPFAM" id="SSF82199">
    <property type="entry name" value="SET domain"/>
    <property type="match status" value="1"/>
</dbReference>
<dbReference type="CDD" id="cd20071">
    <property type="entry name" value="SET_SMYD"/>
    <property type="match status" value="1"/>
</dbReference>
<dbReference type="SUPFAM" id="SSF48452">
    <property type="entry name" value="TPR-like"/>
    <property type="match status" value="1"/>
</dbReference>
<dbReference type="InterPro" id="IPR001214">
    <property type="entry name" value="SET_dom"/>
</dbReference>
<dbReference type="InterPro" id="IPR019734">
    <property type="entry name" value="TPR_rpt"/>
</dbReference>
<dbReference type="Gene3D" id="1.25.40.10">
    <property type="entry name" value="Tetratricopeptide repeat domain"/>
    <property type="match status" value="1"/>
</dbReference>
<dbReference type="InterPro" id="IPR011990">
    <property type="entry name" value="TPR-like_helical_dom_sf"/>
</dbReference>
<organism evidence="4 5">
    <name type="scientific">Aureobasidium pullulans</name>
    <name type="common">Black yeast</name>
    <name type="synonym">Pullularia pullulans</name>
    <dbReference type="NCBI Taxonomy" id="5580"/>
    <lineage>
        <taxon>Eukaryota</taxon>
        <taxon>Fungi</taxon>
        <taxon>Dikarya</taxon>
        <taxon>Ascomycota</taxon>
        <taxon>Pezizomycotina</taxon>
        <taxon>Dothideomycetes</taxon>
        <taxon>Dothideomycetidae</taxon>
        <taxon>Dothideales</taxon>
        <taxon>Saccotheciaceae</taxon>
        <taxon>Aureobasidium</taxon>
    </lineage>
</organism>
<dbReference type="PROSITE" id="PS50005">
    <property type="entry name" value="TPR"/>
    <property type="match status" value="1"/>
</dbReference>
<keyword evidence="5" id="KW-1185">Reference proteome</keyword>
<feature type="repeat" description="TPR" evidence="1">
    <location>
        <begin position="334"/>
        <end position="367"/>
    </location>
</feature>
<evidence type="ECO:0000256" key="2">
    <source>
        <dbReference type="SAM" id="MobiDB-lite"/>
    </source>
</evidence>
<reference evidence="4 5" key="1">
    <citation type="submission" date="2023-11" db="EMBL/GenBank/DDBJ databases">
        <title>Draft genome sequence and annotation of the polyextremotolerant black yeast-like fungus Aureobasidium pullulans NRRL 62042.</title>
        <authorList>
            <person name="Dielentheis-Frenken M.R.E."/>
            <person name="Wibberg D."/>
            <person name="Blank L.M."/>
            <person name="Tiso T."/>
        </authorList>
    </citation>
    <scope>NUCLEOTIDE SEQUENCE [LARGE SCALE GENOMIC DNA]</scope>
    <source>
        <strain evidence="4 5">NRRL 62042</strain>
    </source>
</reference>
<evidence type="ECO:0000256" key="1">
    <source>
        <dbReference type="PROSITE-ProRule" id="PRU00339"/>
    </source>
</evidence>
<dbReference type="PANTHER" id="PTHR47643:SF2">
    <property type="entry name" value="TPR DOMAIN PROTEIN (AFU_ORTHOLOGUE AFUA_5G12710)"/>
    <property type="match status" value="1"/>
</dbReference>
<evidence type="ECO:0000259" key="3">
    <source>
        <dbReference type="PROSITE" id="PS50280"/>
    </source>
</evidence>
<protein>
    <recommendedName>
        <fullName evidence="3">SET domain-containing protein</fullName>
    </recommendedName>
</protein>
<dbReference type="Gene3D" id="2.170.270.10">
    <property type="entry name" value="SET domain"/>
    <property type="match status" value="1"/>
</dbReference>
<name>A0ABR0T737_AURPU</name>
<gene>
    <name evidence="4" type="ORF">QM012_004918</name>
</gene>
<dbReference type="Proteomes" id="UP001341245">
    <property type="component" value="Unassembled WGS sequence"/>
</dbReference>
<accession>A0ABR0T737</accession>